<dbReference type="AlphaFoldDB" id="F2TWE0"/>
<reference evidence="3" key="1">
    <citation type="submission" date="2009-08" db="EMBL/GenBank/DDBJ databases">
        <title>Annotation of Salpingoeca rosetta.</title>
        <authorList>
            <consortium name="The Broad Institute Genome Sequencing Platform"/>
            <person name="Russ C."/>
            <person name="Cuomo C."/>
            <person name="Burger G."/>
            <person name="Gray M.W."/>
            <person name="Holland P.W.H."/>
            <person name="King N."/>
            <person name="Lang F.B.F."/>
            <person name="Roger A.J."/>
            <person name="Ruiz-Trillo I."/>
            <person name="Young S.K."/>
            <person name="Zeng Q."/>
            <person name="Gargeya S."/>
            <person name="Alvarado L."/>
            <person name="Berlin A."/>
            <person name="Chapman S.B."/>
            <person name="Chen Z."/>
            <person name="Freedman E."/>
            <person name="Gellesch M."/>
            <person name="Goldberg J."/>
            <person name="Griggs A."/>
            <person name="Gujja S."/>
            <person name="Heilman E."/>
            <person name="Heiman D."/>
            <person name="Howarth C."/>
            <person name="Mehta T."/>
            <person name="Neiman D."/>
            <person name="Pearson M."/>
            <person name="Roberts A."/>
            <person name="Saif S."/>
            <person name="Shea T."/>
            <person name="Shenoy N."/>
            <person name="Sisk P."/>
            <person name="Stolte C."/>
            <person name="Sykes S."/>
            <person name="White J."/>
            <person name="Yandava C."/>
            <person name="Haas B."/>
            <person name="Nusbaum C."/>
            <person name="Birren B."/>
        </authorList>
    </citation>
    <scope>NUCLEOTIDE SEQUENCE [LARGE SCALE GENOMIC DNA]</scope>
    <source>
        <strain evidence="3">ATCC 50818</strain>
    </source>
</reference>
<dbReference type="GeneID" id="16067512"/>
<dbReference type="InParanoid" id="F2TWE0"/>
<evidence type="ECO:0000256" key="2">
    <source>
        <dbReference type="SAM" id="SignalP"/>
    </source>
</evidence>
<evidence type="ECO:0000256" key="1">
    <source>
        <dbReference type="SAM" id="Phobius"/>
    </source>
</evidence>
<keyword evidence="4" id="KW-1185">Reference proteome</keyword>
<dbReference type="RefSeq" id="XP_004998955.1">
    <property type="nucleotide sequence ID" value="XM_004998898.1"/>
</dbReference>
<evidence type="ECO:0000313" key="3">
    <source>
        <dbReference type="EMBL" id="EGD72386.1"/>
    </source>
</evidence>
<keyword evidence="1" id="KW-0472">Membrane</keyword>
<feature type="transmembrane region" description="Helical" evidence="1">
    <location>
        <begin position="29"/>
        <end position="56"/>
    </location>
</feature>
<feature type="signal peptide" evidence="2">
    <location>
        <begin position="1"/>
        <end position="17"/>
    </location>
</feature>
<dbReference type="Proteomes" id="UP000007799">
    <property type="component" value="Unassembled WGS sequence"/>
</dbReference>
<gene>
    <name evidence="3" type="ORF">PTSG_00407</name>
</gene>
<feature type="chain" id="PRO_5003287019" evidence="2">
    <location>
        <begin position="18"/>
        <end position="103"/>
    </location>
</feature>
<protein>
    <submittedName>
        <fullName evidence="3">Uncharacterized protein</fullName>
    </submittedName>
</protein>
<keyword evidence="1" id="KW-0812">Transmembrane</keyword>
<evidence type="ECO:0000313" key="4">
    <source>
        <dbReference type="Proteomes" id="UP000007799"/>
    </source>
</evidence>
<keyword evidence="1" id="KW-1133">Transmembrane helix</keyword>
<keyword evidence="2" id="KW-0732">Signal</keyword>
<dbReference type="KEGG" id="sre:PTSG_00407"/>
<name>F2TWE0_SALR5</name>
<sequence>MCLVLMLPAWLVASPQAGGLIPKELILLLIAYLVYIENVCYRCLTIFVVILALLCYSGACHLCPPHVPCEPRPDATAVPACSLPTSSFHLYSSLSFHFYCPAS</sequence>
<proteinExistence type="predicted"/>
<dbReference type="EMBL" id="GL832955">
    <property type="protein sequence ID" value="EGD72386.1"/>
    <property type="molecule type" value="Genomic_DNA"/>
</dbReference>
<accession>F2TWE0</accession>
<organism evidence="4">
    <name type="scientific">Salpingoeca rosetta (strain ATCC 50818 / BSB-021)</name>
    <dbReference type="NCBI Taxonomy" id="946362"/>
    <lineage>
        <taxon>Eukaryota</taxon>
        <taxon>Choanoflagellata</taxon>
        <taxon>Craspedida</taxon>
        <taxon>Salpingoecidae</taxon>
        <taxon>Salpingoeca</taxon>
    </lineage>
</organism>